<dbReference type="SUPFAM" id="SSF46785">
    <property type="entry name" value="Winged helix' DNA-binding domain"/>
    <property type="match status" value="1"/>
</dbReference>
<name>A0A494XUH1_9BACL</name>
<dbReference type="Gene3D" id="3.40.190.290">
    <property type="match status" value="1"/>
</dbReference>
<dbReference type="PANTHER" id="PTHR30419:SF28">
    <property type="entry name" value="HTH-TYPE TRANSCRIPTIONAL REGULATOR BSDA"/>
    <property type="match status" value="1"/>
</dbReference>
<evidence type="ECO:0000313" key="7">
    <source>
        <dbReference type="Proteomes" id="UP000282076"/>
    </source>
</evidence>
<dbReference type="SUPFAM" id="SSF53850">
    <property type="entry name" value="Periplasmic binding protein-like II"/>
    <property type="match status" value="1"/>
</dbReference>
<keyword evidence="7" id="KW-1185">Reference proteome</keyword>
<dbReference type="Pfam" id="PF00126">
    <property type="entry name" value="HTH_1"/>
    <property type="match status" value="1"/>
</dbReference>
<dbReference type="InterPro" id="IPR036390">
    <property type="entry name" value="WH_DNA-bd_sf"/>
</dbReference>
<evidence type="ECO:0000256" key="1">
    <source>
        <dbReference type="ARBA" id="ARBA00009437"/>
    </source>
</evidence>
<dbReference type="Pfam" id="PF03466">
    <property type="entry name" value="LysR_substrate"/>
    <property type="match status" value="1"/>
</dbReference>
<dbReference type="FunFam" id="1.10.10.10:FF:000001">
    <property type="entry name" value="LysR family transcriptional regulator"/>
    <property type="match status" value="1"/>
</dbReference>
<feature type="domain" description="HTH lysR-type" evidence="5">
    <location>
        <begin position="1"/>
        <end position="58"/>
    </location>
</feature>
<dbReference type="AlphaFoldDB" id="A0A494XUH1"/>
<dbReference type="Gene3D" id="1.10.10.10">
    <property type="entry name" value="Winged helix-like DNA-binding domain superfamily/Winged helix DNA-binding domain"/>
    <property type="match status" value="1"/>
</dbReference>
<proteinExistence type="inferred from homology"/>
<dbReference type="EMBL" id="RBZM01000005">
    <property type="protein sequence ID" value="RKP54220.1"/>
    <property type="molecule type" value="Genomic_DNA"/>
</dbReference>
<comment type="caution">
    <text evidence="6">The sequence shown here is derived from an EMBL/GenBank/DDBJ whole genome shotgun (WGS) entry which is preliminary data.</text>
</comment>
<dbReference type="OrthoDB" id="9803735at2"/>
<dbReference type="PANTHER" id="PTHR30419">
    <property type="entry name" value="HTH-TYPE TRANSCRIPTIONAL REGULATOR YBHD"/>
    <property type="match status" value="1"/>
</dbReference>
<keyword evidence="3" id="KW-0238">DNA-binding</keyword>
<sequence>MELNQMEYFLTVARSEHVTRAAEALNMTQPALSHSLAKLEEELGVQLFERSGRNVQLNRYGKLFARRVEAALEQIRIGKRELAELADPDTGLVSLAYLNILGSEVVPQLIRAFQQSHPGIRFRLEQGNHEMIRESLESGESDLGMTCPGSNEIGLSQLPLFTRPMYAVVPSGHHLDGRKQVHLAELEGEPFIEQSSNCGFRASLELAYRRTGFEPSVKYRAEDLQTVAGFVSAGFGVALLPASAGLKLPNMHWIAIKDKDCKCDVVLVRKDKRYLSPAVKLFRDFAIEYCNQKEKARHGD</sequence>
<dbReference type="RefSeq" id="WP_120977326.1">
    <property type="nucleotide sequence ID" value="NZ_RBZM01000005.1"/>
</dbReference>
<dbReference type="PROSITE" id="PS50931">
    <property type="entry name" value="HTH_LYSR"/>
    <property type="match status" value="1"/>
</dbReference>
<dbReference type="InterPro" id="IPR000847">
    <property type="entry name" value="LysR_HTH_N"/>
</dbReference>
<dbReference type="InterPro" id="IPR036388">
    <property type="entry name" value="WH-like_DNA-bd_sf"/>
</dbReference>
<dbReference type="GO" id="GO:0003677">
    <property type="term" value="F:DNA binding"/>
    <property type="evidence" value="ECO:0007669"/>
    <property type="project" value="UniProtKB-KW"/>
</dbReference>
<reference evidence="6 7" key="1">
    <citation type="submission" date="2018-10" db="EMBL/GenBank/DDBJ databases">
        <title>Cohnella sp. M2MS4P-1, whole genome shotgun sequence.</title>
        <authorList>
            <person name="Tuo L."/>
        </authorList>
    </citation>
    <scope>NUCLEOTIDE SEQUENCE [LARGE SCALE GENOMIC DNA]</scope>
    <source>
        <strain evidence="6 7">M2MS4P-1</strain>
    </source>
</reference>
<dbReference type="Proteomes" id="UP000282076">
    <property type="component" value="Unassembled WGS sequence"/>
</dbReference>
<keyword evidence="4" id="KW-0804">Transcription</keyword>
<accession>A0A494XUH1</accession>
<dbReference type="InterPro" id="IPR050950">
    <property type="entry name" value="HTH-type_LysR_regulators"/>
</dbReference>
<protein>
    <submittedName>
        <fullName evidence="6">LysR family transcriptional regulator</fullName>
    </submittedName>
</protein>
<evidence type="ECO:0000313" key="6">
    <source>
        <dbReference type="EMBL" id="RKP54220.1"/>
    </source>
</evidence>
<evidence type="ECO:0000256" key="3">
    <source>
        <dbReference type="ARBA" id="ARBA00023125"/>
    </source>
</evidence>
<gene>
    <name evidence="6" type="ORF">D7Z26_12685</name>
</gene>
<dbReference type="GO" id="GO:0003700">
    <property type="term" value="F:DNA-binding transcription factor activity"/>
    <property type="evidence" value="ECO:0007669"/>
    <property type="project" value="InterPro"/>
</dbReference>
<dbReference type="InterPro" id="IPR005119">
    <property type="entry name" value="LysR_subst-bd"/>
</dbReference>
<dbReference type="PRINTS" id="PR00039">
    <property type="entry name" value="HTHLYSR"/>
</dbReference>
<comment type="similarity">
    <text evidence="1">Belongs to the LysR transcriptional regulatory family.</text>
</comment>
<evidence type="ECO:0000256" key="2">
    <source>
        <dbReference type="ARBA" id="ARBA00023015"/>
    </source>
</evidence>
<organism evidence="6 7">
    <name type="scientific">Cohnella endophytica</name>
    <dbReference type="NCBI Taxonomy" id="2419778"/>
    <lineage>
        <taxon>Bacteria</taxon>
        <taxon>Bacillati</taxon>
        <taxon>Bacillota</taxon>
        <taxon>Bacilli</taxon>
        <taxon>Bacillales</taxon>
        <taxon>Paenibacillaceae</taxon>
        <taxon>Cohnella</taxon>
    </lineage>
</organism>
<evidence type="ECO:0000259" key="5">
    <source>
        <dbReference type="PROSITE" id="PS50931"/>
    </source>
</evidence>
<keyword evidence="2" id="KW-0805">Transcription regulation</keyword>
<dbReference type="GO" id="GO:0005829">
    <property type="term" value="C:cytosol"/>
    <property type="evidence" value="ECO:0007669"/>
    <property type="project" value="TreeGrafter"/>
</dbReference>
<evidence type="ECO:0000256" key="4">
    <source>
        <dbReference type="ARBA" id="ARBA00023163"/>
    </source>
</evidence>